<sequence>MADTWNEQPTGTAAPAARRRGPDLLMILVGVLALGMSAAAFVGEVPSLAGLDPRWLLAAGATVIGLLLLVGSLRGRNAG</sequence>
<feature type="transmembrane region" description="Helical" evidence="1">
    <location>
        <begin position="55"/>
        <end position="73"/>
    </location>
</feature>
<evidence type="ECO:0000313" key="3">
    <source>
        <dbReference type="Proteomes" id="UP001296706"/>
    </source>
</evidence>
<evidence type="ECO:0000313" key="2">
    <source>
        <dbReference type="EMBL" id="NMH80971.1"/>
    </source>
</evidence>
<proteinExistence type="predicted"/>
<feature type="transmembrane region" description="Helical" evidence="1">
    <location>
        <begin position="24"/>
        <end position="43"/>
    </location>
</feature>
<dbReference type="RefSeq" id="WP_169399013.1">
    <property type="nucleotide sequence ID" value="NZ_BAAAJH010000041.1"/>
</dbReference>
<keyword evidence="3" id="KW-1185">Reference proteome</keyword>
<evidence type="ECO:0000256" key="1">
    <source>
        <dbReference type="SAM" id="Phobius"/>
    </source>
</evidence>
<organism evidence="2 3">
    <name type="scientific">Pseudonocardia xinjiangensis</name>
    <dbReference type="NCBI Taxonomy" id="75289"/>
    <lineage>
        <taxon>Bacteria</taxon>
        <taxon>Bacillati</taxon>
        <taxon>Actinomycetota</taxon>
        <taxon>Actinomycetes</taxon>
        <taxon>Pseudonocardiales</taxon>
        <taxon>Pseudonocardiaceae</taxon>
        <taxon>Pseudonocardia</taxon>
    </lineage>
</organism>
<keyword evidence="1" id="KW-0472">Membrane</keyword>
<keyword evidence="1" id="KW-1133">Transmembrane helix</keyword>
<accession>A0ABX1RKQ2</accession>
<gene>
    <name evidence="2" type="ORF">HF577_28255</name>
</gene>
<dbReference type="Proteomes" id="UP001296706">
    <property type="component" value="Unassembled WGS sequence"/>
</dbReference>
<keyword evidence="1" id="KW-0812">Transmembrane</keyword>
<protein>
    <recommendedName>
        <fullName evidence="4">MYXO-CTERM domain-containing protein</fullName>
    </recommendedName>
</protein>
<evidence type="ECO:0008006" key="4">
    <source>
        <dbReference type="Google" id="ProtNLM"/>
    </source>
</evidence>
<dbReference type="EMBL" id="JAAXKY010000123">
    <property type="protein sequence ID" value="NMH80971.1"/>
    <property type="molecule type" value="Genomic_DNA"/>
</dbReference>
<name>A0ABX1RKQ2_9PSEU</name>
<reference evidence="2 3" key="1">
    <citation type="submission" date="2020-04" db="EMBL/GenBank/DDBJ databases">
        <authorList>
            <person name="Klaysubun C."/>
            <person name="Duangmal K."/>
            <person name="Lipun K."/>
        </authorList>
    </citation>
    <scope>NUCLEOTIDE SEQUENCE [LARGE SCALE GENOMIC DNA]</scope>
    <source>
        <strain evidence="2 3">JCM 11839</strain>
    </source>
</reference>
<comment type="caution">
    <text evidence="2">The sequence shown here is derived from an EMBL/GenBank/DDBJ whole genome shotgun (WGS) entry which is preliminary data.</text>
</comment>